<sequence length="87" mass="10231">MRVVARSIDMVAWFDKNGVPNPVRFRLDREEDESIIIKIDKIITRDKEKLAGNHMLIFNCQGCINGAQKLFEIKYELSTCKWILYKI</sequence>
<dbReference type="Proteomes" id="UP000622687">
    <property type="component" value="Unassembled WGS sequence"/>
</dbReference>
<evidence type="ECO:0000313" key="1">
    <source>
        <dbReference type="EMBL" id="MBI6875164.1"/>
    </source>
</evidence>
<keyword evidence="2" id="KW-1185">Reference proteome</keyword>
<name>A0A934HZV9_9CLOT</name>
<organism evidence="1 2">
    <name type="scientific">Clostridium aciditolerans</name>
    <dbReference type="NCBI Taxonomy" id="339861"/>
    <lineage>
        <taxon>Bacteria</taxon>
        <taxon>Bacillati</taxon>
        <taxon>Bacillota</taxon>
        <taxon>Clostridia</taxon>
        <taxon>Eubacteriales</taxon>
        <taxon>Clostridiaceae</taxon>
        <taxon>Clostridium</taxon>
    </lineage>
</organism>
<evidence type="ECO:0000313" key="2">
    <source>
        <dbReference type="Proteomes" id="UP000622687"/>
    </source>
</evidence>
<dbReference type="RefSeq" id="WP_211144518.1">
    <property type="nucleotide sequence ID" value="NZ_JAEEGB010000038.1"/>
</dbReference>
<comment type="caution">
    <text evidence="1">The sequence shown here is derived from an EMBL/GenBank/DDBJ whole genome shotgun (WGS) entry which is preliminary data.</text>
</comment>
<accession>A0A934HZV9</accession>
<dbReference type="AlphaFoldDB" id="A0A934HZV9"/>
<proteinExistence type="predicted"/>
<dbReference type="EMBL" id="JAEEGB010000038">
    <property type="protein sequence ID" value="MBI6875164.1"/>
    <property type="molecule type" value="Genomic_DNA"/>
</dbReference>
<gene>
    <name evidence="1" type="ORF">I6U51_21045</name>
</gene>
<protein>
    <submittedName>
        <fullName evidence="1">Uncharacterized protein</fullName>
    </submittedName>
</protein>
<reference evidence="1" key="1">
    <citation type="submission" date="2020-12" db="EMBL/GenBank/DDBJ databases">
        <title>Clostridium thailandense sp. nov., a novel acetogenic bacterium isolated from peat land soil in Thailand.</title>
        <authorList>
            <person name="Chaikitkaew S."/>
            <person name="Birkeland N.K."/>
        </authorList>
    </citation>
    <scope>NUCLEOTIDE SEQUENCE</scope>
    <source>
        <strain evidence="1">DSM 17425</strain>
    </source>
</reference>